<dbReference type="GO" id="GO:0005886">
    <property type="term" value="C:plasma membrane"/>
    <property type="evidence" value="ECO:0007669"/>
    <property type="project" value="UniProtKB-SubCell"/>
</dbReference>
<feature type="transmembrane region" description="Helical" evidence="8">
    <location>
        <begin position="172"/>
        <end position="190"/>
    </location>
</feature>
<dbReference type="AlphaFoldDB" id="A0A140DUH1"/>
<evidence type="ECO:0000256" key="2">
    <source>
        <dbReference type="ARBA" id="ARBA00022448"/>
    </source>
</evidence>
<feature type="transmembrane region" description="Helical" evidence="8">
    <location>
        <begin position="134"/>
        <end position="151"/>
    </location>
</feature>
<evidence type="ECO:0000256" key="6">
    <source>
        <dbReference type="ARBA" id="ARBA00022989"/>
    </source>
</evidence>
<gene>
    <name evidence="8" type="primary">rnfA</name>
    <name evidence="9" type="ORF">AALO17_11640</name>
</gene>
<keyword evidence="2 8" id="KW-0813">Transport</keyword>
<keyword evidence="4 8" id="KW-1278">Translocase</keyword>
<dbReference type="Proteomes" id="UP000069771">
    <property type="component" value="Chromosome"/>
</dbReference>
<dbReference type="EC" id="7.-.-.-" evidence="8"/>
<dbReference type="EMBL" id="CP011391">
    <property type="protein sequence ID" value="AMK54298.1"/>
    <property type="molecule type" value="Genomic_DNA"/>
</dbReference>
<dbReference type="HAMAP" id="MF_00459">
    <property type="entry name" value="RsxA_RnfA"/>
    <property type="match status" value="1"/>
</dbReference>
<dbReference type="RefSeq" id="WP_067556476.1">
    <property type="nucleotide sequence ID" value="NZ_CAMNXC010000065.1"/>
</dbReference>
<dbReference type="NCBIfam" id="TIGR01943">
    <property type="entry name" value="rnfA"/>
    <property type="match status" value="1"/>
</dbReference>
<organism evidence="9 10">
    <name type="scientific">Faecalibaculum rodentium</name>
    <dbReference type="NCBI Taxonomy" id="1702221"/>
    <lineage>
        <taxon>Bacteria</taxon>
        <taxon>Bacillati</taxon>
        <taxon>Bacillota</taxon>
        <taxon>Erysipelotrichia</taxon>
        <taxon>Erysipelotrichales</taxon>
        <taxon>Erysipelotrichaceae</taxon>
        <taxon>Faecalibaculum</taxon>
    </lineage>
</organism>
<dbReference type="GO" id="GO:0012505">
    <property type="term" value="C:endomembrane system"/>
    <property type="evidence" value="ECO:0007669"/>
    <property type="project" value="UniProtKB-SubCell"/>
</dbReference>
<dbReference type="STRING" id="1702221.AALO17_11640"/>
<keyword evidence="7 8" id="KW-0472">Membrane</keyword>
<evidence type="ECO:0000313" key="9">
    <source>
        <dbReference type="EMBL" id="AMK54298.1"/>
    </source>
</evidence>
<keyword evidence="8" id="KW-1003">Cell membrane</keyword>
<evidence type="ECO:0000256" key="4">
    <source>
        <dbReference type="ARBA" id="ARBA00022967"/>
    </source>
</evidence>
<evidence type="ECO:0000256" key="7">
    <source>
        <dbReference type="ARBA" id="ARBA00023136"/>
    </source>
</evidence>
<dbReference type="PATRIC" id="fig|1702221.3.peg.1123"/>
<accession>A0A140DUH1</accession>
<feature type="transmembrane region" description="Helical" evidence="8">
    <location>
        <begin position="104"/>
        <end position="128"/>
    </location>
</feature>
<dbReference type="InterPro" id="IPR003667">
    <property type="entry name" value="NqrDE/RnfAE"/>
</dbReference>
<comment type="subcellular location">
    <subcellularLocation>
        <location evidence="8">Cell membrane</location>
        <topology evidence="8">Multi-pass membrane protein</topology>
    </subcellularLocation>
    <subcellularLocation>
        <location evidence="1">Endomembrane system</location>
        <topology evidence="1">Multi-pass membrane protein</topology>
    </subcellularLocation>
</comment>
<dbReference type="KEGG" id="fro:AALO17_11640"/>
<keyword evidence="5 8" id="KW-0249">Electron transport</keyword>
<evidence type="ECO:0000256" key="1">
    <source>
        <dbReference type="ARBA" id="ARBA00004127"/>
    </source>
</evidence>
<feature type="transmembrane region" description="Helical" evidence="8">
    <location>
        <begin position="6"/>
        <end position="26"/>
    </location>
</feature>
<sequence>MAEFAALFVTSVLINNVVLNQFLGMCPFMGVSRKRSSALGMGIAVMFVIVVAALVTYGLYYFVLVPLQLEYMDLITFILVIASLVQLTEMFIKKTSPALYKSLGVYLPLITTNCVVLNVCLVNITSAYNFSQMLAYSIGTPLGFALVLYIFSAIRERLEISSVPKPFAGNPIAMIVAAIMAMAFSAFAGLV</sequence>
<dbReference type="PIRSF" id="PIRSF006102">
    <property type="entry name" value="NQR_DE"/>
    <property type="match status" value="1"/>
</dbReference>
<evidence type="ECO:0000313" key="10">
    <source>
        <dbReference type="Proteomes" id="UP000069771"/>
    </source>
</evidence>
<comment type="function">
    <text evidence="8">Part of a membrane-bound complex that couples electron transfer with translocation of ions across the membrane.</text>
</comment>
<keyword evidence="10" id="KW-1185">Reference proteome</keyword>
<keyword evidence="6 8" id="KW-1133">Transmembrane helix</keyword>
<dbReference type="InterPro" id="IPR011293">
    <property type="entry name" value="Ion_transpt_RnfA/RsxA"/>
</dbReference>
<evidence type="ECO:0000256" key="3">
    <source>
        <dbReference type="ARBA" id="ARBA00022692"/>
    </source>
</evidence>
<evidence type="ECO:0000256" key="5">
    <source>
        <dbReference type="ARBA" id="ARBA00022982"/>
    </source>
</evidence>
<feature type="transmembrane region" description="Helical" evidence="8">
    <location>
        <begin position="74"/>
        <end position="92"/>
    </location>
</feature>
<dbReference type="GeneID" id="78477911"/>
<protein>
    <recommendedName>
        <fullName evidence="8">Ion-translocating oxidoreductase complex subunit A</fullName>
        <ecNumber evidence="8">7.-.-.-</ecNumber>
    </recommendedName>
    <alternativeName>
        <fullName evidence="8">Rnf electron transport complex subunit A</fullName>
    </alternativeName>
</protein>
<dbReference type="PANTHER" id="PTHR30335:SF0">
    <property type="entry name" value="ION-TRANSLOCATING OXIDOREDUCTASE COMPLEX SUBUNIT A"/>
    <property type="match status" value="1"/>
</dbReference>
<dbReference type="OrthoDB" id="9803631at2"/>
<proteinExistence type="inferred from homology"/>
<keyword evidence="3 8" id="KW-0812">Transmembrane</keyword>
<evidence type="ECO:0000256" key="8">
    <source>
        <dbReference type="HAMAP-Rule" id="MF_00459"/>
    </source>
</evidence>
<dbReference type="GO" id="GO:0022900">
    <property type="term" value="P:electron transport chain"/>
    <property type="evidence" value="ECO:0007669"/>
    <property type="project" value="UniProtKB-UniRule"/>
</dbReference>
<feature type="transmembrane region" description="Helical" evidence="8">
    <location>
        <begin position="38"/>
        <end position="62"/>
    </location>
</feature>
<name>A0A140DUH1_9FIRM</name>
<reference evidence="9 10" key="1">
    <citation type="journal article" date="2016" name="Gut Pathog.">
        <title>Whole genome sequencing of "Faecalibaculum rodentium" ALO17, isolated from C57BL/6J laboratory mouse feces.</title>
        <authorList>
            <person name="Lim S."/>
            <person name="Chang D.H."/>
            <person name="Ahn S."/>
            <person name="Kim B.C."/>
        </authorList>
    </citation>
    <scope>NUCLEOTIDE SEQUENCE [LARGE SCALE GENOMIC DNA]</scope>
    <source>
        <strain evidence="9 10">Alo17</strain>
    </source>
</reference>
<dbReference type="PANTHER" id="PTHR30335">
    <property type="entry name" value="INTEGRAL MEMBRANE PROTEIN OF SOXR-REDUCING COMPLEX"/>
    <property type="match status" value="1"/>
</dbReference>
<dbReference type="Pfam" id="PF02508">
    <property type="entry name" value="Rnf-Nqr"/>
    <property type="match status" value="1"/>
</dbReference>
<dbReference type="InterPro" id="IPR050133">
    <property type="entry name" value="NqrDE/RnfAE_oxidrdctase"/>
</dbReference>
<comment type="subunit">
    <text evidence="8">The complex is composed of six subunits: RnfA, RnfB, RnfC, RnfD, RnfE and RnfG.</text>
</comment>
<comment type="similarity">
    <text evidence="8">Belongs to the NqrDE/RnfAE family.</text>
</comment>